<evidence type="ECO:0000256" key="4">
    <source>
        <dbReference type="ARBA" id="ARBA00035656"/>
    </source>
</evidence>
<protein>
    <recommendedName>
        <fullName evidence="5">Cilia-and flagella-associated protein 96</fullName>
    </recommendedName>
</protein>
<dbReference type="Proteomes" id="UP001210925">
    <property type="component" value="Unassembled WGS sequence"/>
</dbReference>
<dbReference type="Pfam" id="PF15239">
    <property type="entry name" value="CFAP96-like"/>
    <property type="match status" value="1"/>
</dbReference>
<keyword evidence="7" id="KW-1185">Reference proteome</keyword>
<dbReference type="EMBL" id="JADGKB010000013">
    <property type="protein sequence ID" value="KAJ3260085.1"/>
    <property type="molecule type" value="Genomic_DNA"/>
</dbReference>
<reference evidence="6" key="1">
    <citation type="submission" date="2020-05" db="EMBL/GenBank/DDBJ databases">
        <title>Phylogenomic resolution of chytrid fungi.</title>
        <authorList>
            <person name="Stajich J.E."/>
            <person name="Amses K."/>
            <person name="Simmons R."/>
            <person name="Seto K."/>
            <person name="Myers J."/>
            <person name="Bonds A."/>
            <person name="Quandt C.A."/>
            <person name="Barry K."/>
            <person name="Liu P."/>
            <person name="Grigoriev I."/>
            <person name="Longcore J.E."/>
            <person name="James T.Y."/>
        </authorList>
    </citation>
    <scope>NUCLEOTIDE SEQUENCE</scope>
    <source>
        <strain evidence="6">PLAUS21</strain>
    </source>
</reference>
<organism evidence="6 7">
    <name type="scientific">Boothiomyces macroporosus</name>
    <dbReference type="NCBI Taxonomy" id="261099"/>
    <lineage>
        <taxon>Eukaryota</taxon>
        <taxon>Fungi</taxon>
        <taxon>Fungi incertae sedis</taxon>
        <taxon>Chytridiomycota</taxon>
        <taxon>Chytridiomycota incertae sedis</taxon>
        <taxon>Chytridiomycetes</taxon>
        <taxon>Rhizophydiales</taxon>
        <taxon>Terramycetaceae</taxon>
        <taxon>Boothiomyces</taxon>
    </lineage>
</organism>
<dbReference type="PANTHER" id="PTHR31144:SF1">
    <property type="entry name" value="UPF0602 PROTEIN C4ORF47"/>
    <property type="match status" value="1"/>
</dbReference>
<dbReference type="GO" id="GO:0005881">
    <property type="term" value="C:cytoplasmic microtubule"/>
    <property type="evidence" value="ECO:0007669"/>
    <property type="project" value="TreeGrafter"/>
</dbReference>
<evidence type="ECO:0000313" key="6">
    <source>
        <dbReference type="EMBL" id="KAJ3260085.1"/>
    </source>
</evidence>
<evidence type="ECO:0000256" key="1">
    <source>
        <dbReference type="ARBA" id="ARBA00004300"/>
    </source>
</evidence>
<keyword evidence="3" id="KW-0206">Cytoskeleton</keyword>
<comment type="subcellular location">
    <subcellularLocation>
        <location evidence="1">Cytoplasm</location>
        <location evidence="1">Cytoskeleton</location>
        <location evidence="1">Microtubule organizing center</location>
        <location evidence="1">Centrosome</location>
    </subcellularLocation>
</comment>
<proteinExistence type="inferred from homology"/>
<evidence type="ECO:0000256" key="3">
    <source>
        <dbReference type="ARBA" id="ARBA00023212"/>
    </source>
</evidence>
<evidence type="ECO:0000313" key="7">
    <source>
        <dbReference type="Proteomes" id="UP001210925"/>
    </source>
</evidence>
<accession>A0AAD5UM23</accession>
<dbReference type="PANTHER" id="PTHR31144">
    <property type="entry name" value="UPF0602 PROTEIN C4ORF47"/>
    <property type="match status" value="1"/>
</dbReference>
<sequence>MGKQELSGFHYGRSDLTRMGIFSEPNYISVGEPYQAKKGASTLDYRANGKQFLTSPPRHGHDSKDAYFDQSFVRLFENEPYTDLVALRRRWRIKAKEKNITTEPFKPSSVPPKPYLICSHWGTIEQQWPIKNKKFELPLKPVPHEKKHPELKNFYTSPAKKGSGYGYCNVTIGKSYQYQSDPYDGPLLAERQSKSENKKKMVGSKPFISTSTSQEYFNQFAGLSKLPITDSETPGKQEKKILLPFKPTSGYGYTINPYPVYEPPKGGKEEKPVVKGTKSLIFKPSGVTGSYPIRSIIESACPLAPPVWLRESLRQAMQSK</sequence>
<keyword evidence="2" id="KW-0963">Cytoplasm</keyword>
<comment type="caution">
    <text evidence="6">The sequence shown here is derived from an EMBL/GenBank/DDBJ whole genome shotgun (WGS) entry which is preliminary data.</text>
</comment>
<gene>
    <name evidence="6" type="ORF">HK103_001161</name>
</gene>
<evidence type="ECO:0000256" key="5">
    <source>
        <dbReference type="ARBA" id="ARBA00035693"/>
    </source>
</evidence>
<dbReference type="AlphaFoldDB" id="A0AAD5UM23"/>
<comment type="similarity">
    <text evidence="4">Belongs to the CFAP96 family.</text>
</comment>
<dbReference type="InterPro" id="IPR029358">
    <property type="entry name" value="CFAP96"/>
</dbReference>
<evidence type="ECO:0000256" key="2">
    <source>
        <dbReference type="ARBA" id="ARBA00022490"/>
    </source>
</evidence>
<name>A0AAD5UM23_9FUNG</name>